<dbReference type="PRINTS" id="PR00700">
    <property type="entry name" value="PRTYPHPHTASE"/>
</dbReference>
<dbReference type="Proteomes" id="UP001293593">
    <property type="component" value="Unassembled WGS sequence"/>
</dbReference>
<evidence type="ECO:0000313" key="11">
    <source>
        <dbReference type="Proteomes" id="UP001293593"/>
    </source>
</evidence>
<evidence type="ECO:0000259" key="9">
    <source>
        <dbReference type="PROSITE" id="PS50056"/>
    </source>
</evidence>
<gene>
    <name evidence="10" type="ORF">QN277_011496</name>
</gene>
<protein>
    <recommendedName>
        <fullName evidence="2">protein-tyrosine-phosphatase</fullName>
        <ecNumber evidence="2">3.1.3.48</ecNumber>
    </recommendedName>
</protein>
<feature type="region of interest" description="Disordered" evidence="7">
    <location>
        <begin position="1"/>
        <end position="27"/>
    </location>
</feature>
<evidence type="ECO:0000313" key="10">
    <source>
        <dbReference type="EMBL" id="KAK4279774.1"/>
    </source>
</evidence>
<keyword evidence="3" id="KW-0963">Cytoplasm</keyword>
<dbReference type="PROSITE" id="PS50055">
    <property type="entry name" value="TYR_PHOSPHATASE_PTP"/>
    <property type="match status" value="1"/>
</dbReference>
<evidence type="ECO:0000256" key="7">
    <source>
        <dbReference type="SAM" id="MobiDB-lite"/>
    </source>
</evidence>
<keyword evidence="6" id="KW-0904">Protein phosphatase</keyword>
<dbReference type="SUPFAM" id="SSF52799">
    <property type="entry name" value="(Phosphotyrosine protein) phosphatases II"/>
    <property type="match status" value="1"/>
</dbReference>
<dbReference type="InterPro" id="IPR000242">
    <property type="entry name" value="PTP_cat"/>
</dbReference>
<dbReference type="SMART" id="SM00404">
    <property type="entry name" value="PTPc_motif"/>
    <property type="match status" value="1"/>
</dbReference>
<feature type="domain" description="Tyrosine specific protein phosphatases" evidence="9">
    <location>
        <begin position="252"/>
        <end position="310"/>
    </location>
</feature>
<dbReference type="Pfam" id="PF00102">
    <property type="entry name" value="Y_phosphatase"/>
    <property type="match status" value="1"/>
</dbReference>
<dbReference type="PANTHER" id="PTHR19134:SF449">
    <property type="entry name" value="TYROSINE-PROTEIN PHOSPHATASE 1"/>
    <property type="match status" value="1"/>
</dbReference>
<dbReference type="PROSITE" id="PS50056">
    <property type="entry name" value="TYR_PHOSPHATASE_2"/>
    <property type="match status" value="1"/>
</dbReference>
<feature type="domain" description="Tyrosine-protein phosphatase" evidence="8">
    <location>
        <begin position="50"/>
        <end position="319"/>
    </location>
</feature>
<feature type="compositionally biased region" description="Polar residues" evidence="7">
    <location>
        <begin position="1"/>
        <end position="20"/>
    </location>
</feature>
<dbReference type="SMART" id="SM00194">
    <property type="entry name" value="PTPc"/>
    <property type="match status" value="1"/>
</dbReference>
<dbReference type="GO" id="GO:0004725">
    <property type="term" value="F:protein tyrosine phosphatase activity"/>
    <property type="evidence" value="ECO:0007669"/>
    <property type="project" value="UniProtKB-EC"/>
</dbReference>
<dbReference type="InterPro" id="IPR016130">
    <property type="entry name" value="Tyr_Pase_AS"/>
</dbReference>
<dbReference type="FunFam" id="3.90.190.10:FF:000045">
    <property type="entry name" value="Tyrosine-protein phosphatase non-receptor type 12"/>
    <property type="match status" value="1"/>
</dbReference>
<dbReference type="GO" id="GO:0005737">
    <property type="term" value="C:cytoplasm"/>
    <property type="evidence" value="ECO:0007669"/>
    <property type="project" value="UniProtKB-SubCell"/>
</dbReference>
<dbReference type="EMBL" id="JAWXYG010000002">
    <property type="protein sequence ID" value="KAK4279774.1"/>
    <property type="molecule type" value="Genomic_DNA"/>
</dbReference>
<dbReference type="InterPro" id="IPR050348">
    <property type="entry name" value="Protein-Tyr_Phosphatase"/>
</dbReference>
<dbReference type="PROSITE" id="PS00383">
    <property type="entry name" value="TYR_PHOSPHATASE_1"/>
    <property type="match status" value="1"/>
</dbReference>
<dbReference type="InterPro" id="IPR000387">
    <property type="entry name" value="Tyr_Pase_dom"/>
</dbReference>
<accession>A0AAE1MYT5</accession>
<evidence type="ECO:0000256" key="4">
    <source>
        <dbReference type="ARBA" id="ARBA00022553"/>
    </source>
</evidence>
<comment type="caution">
    <text evidence="10">The sequence shown here is derived from an EMBL/GenBank/DDBJ whole genome shotgun (WGS) entry which is preliminary data.</text>
</comment>
<evidence type="ECO:0000256" key="3">
    <source>
        <dbReference type="ARBA" id="ARBA00022490"/>
    </source>
</evidence>
<proteinExistence type="predicted"/>
<dbReference type="InterPro" id="IPR029021">
    <property type="entry name" value="Prot-tyrosine_phosphatase-like"/>
</dbReference>
<dbReference type="AlphaFoldDB" id="A0AAE1MYT5"/>
<keyword evidence="5" id="KW-0378">Hydrolase</keyword>
<evidence type="ECO:0000256" key="5">
    <source>
        <dbReference type="ARBA" id="ARBA00022801"/>
    </source>
</evidence>
<name>A0AAE1MYT5_9FABA</name>
<dbReference type="InterPro" id="IPR003595">
    <property type="entry name" value="Tyr_Pase_cat"/>
</dbReference>
<dbReference type="EC" id="3.1.3.48" evidence="2"/>
<reference evidence="10" key="1">
    <citation type="submission" date="2023-10" db="EMBL/GenBank/DDBJ databases">
        <title>Chromosome-level genome of the transformable northern wattle, Acacia crassicarpa.</title>
        <authorList>
            <person name="Massaro I."/>
            <person name="Sinha N.R."/>
            <person name="Poethig S."/>
            <person name="Leichty A.R."/>
        </authorList>
    </citation>
    <scope>NUCLEOTIDE SEQUENCE</scope>
    <source>
        <strain evidence="10">Acra3RX</strain>
        <tissue evidence="10">Leaf</tissue>
    </source>
</reference>
<evidence type="ECO:0000259" key="8">
    <source>
        <dbReference type="PROSITE" id="PS50055"/>
    </source>
</evidence>
<keyword evidence="4" id="KW-0597">Phosphoprotein</keyword>
<organism evidence="10 11">
    <name type="scientific">Acacia crassicarpa</name>
    <name type="common">northern wattle</name>
    <dbReference type="NCBI Taxonomy" id="499986"/>
    <lineage>
        <taxon>Eukaryota</taxon>
        <taxon>Viridiplantae</taxon>
        <taxon>Streptophyta</taxon>
        <taxon>Embryophyta</taxon>
        <taxon>Tracheophyta</taxon>
        <taxon>Spermatophyta</taxon>
        <taxon>Magnoliopsida</taxon>
        <taxon>eudicotyledons</taxon>
        <taxon>Gunneridae</taxon>
        <taxon>Pentapetalae</taxon>
        <taxon>rosids</taxon>
        <taxon>fabids</taxon>
        <taxon>Fabales</taxon>
        <taxon>Fabaceae</taxon>
        <taxon>Caesalpinioideae</taxon>
        <taxon>mimosoid clade</taxon>
        <taxon>Acacieae</taxon>
        <taxon>Acacia</taxon>
    </lineage>
</organism>
<evidence type="ECO:0000256" key="1">
    <source>
        <dbReference type="ARBA" id="ARBA00004496"/>
    </source>
</evidence>
<sequence>MAASASYSAFSHKPWNSSSDSPPPISLTDDQLKHCNEALASIRSRTPEMIDQEFAHLEANVIKLSELRRRCTEALNDVNLHKNRYPEFVLPFDDNRVVLESSSDHRPTAMGYINASFLSVSSSESVSKFIATQGPLPHTCEDFWEMVIQYRCPVIVNLTALLEHNKIVKCDDYFQAEGEPMKFGNISVVCEWMKTVENSLVLRHLKVYRKEDPPFSVLHIHYPQWPDYGVPNDSLAVRAIFKRLYHLPPKLGPIVVHCSAGIGRTGAYCAVHNTIQRILVGDKSALDLCNTIFVFRSQRYGMAQKQSQYNFCYEAIVEALDELVSNHHQQ</sequence>
<comment type="subcellular location">
    <subcellularLocation>
        <location evidence="1">Cytoplasm</location>
    </subcellularLocation>
</comment>
<dbReference type="Gene3D" id="3.90.190.10">
    <property type="entry name" value="Protein tyrosine phosphatase superfamily"/>
    <property type="match status" value="1"/>
</dbReference>
<evidence type="ECO:0000256" key="6">
    <source>
        <dbReference type="ARBA" id="ARBA00022912"/>
    </source>
</evidence>
<keyword evidence="11" id="KW-1185">Reference proteome</keyword>
<evidence type="ECO:0000256" key="2">
    <source>
        <dbReference type="ARBA" id="ARBA00013064"/>
    </source>
</evidence>
<dbReference type="PANTHER" id="PTHR19134">
    <property type="entry name" value="RECEPTOR-TYPE TYROSINE-PROTEIN PHOSPHATASE"/>
    <property type="match status" value="1"/>
</dbReference>